<gene>
    <name evidence="1" type="ORF">BDY19DRAFT_1054180</name>
</gene>
<organism evidence="1 2">
    <name type="scientific">Irpex rosettiformis</name>
    <dbReference type="NCBI Taxonomy" id="378272"/>
    <lineage>
        <taxon>Eukaryota</taxon>
        <taxon>Fungi</taxon>
        <taxon>Dikarya</taxon>
        <taxon>Basidiomycota</taxon>
        <taxon>Agaricomycotina</taxon>
        <taxon>Agaricomycetes</taxon>
        <taxon>Polyporales</taxon>
        <taxon>Irpicaceae</taxon>
        <taxon>Irpex</taxon>
    </lineage>
</organism>
<accession>A0ACB8UEI7</accession>
<sequence length="745" mass="81382">MSPATAMLQVLTVLTVLVLGVHADTSWISTPFNPPSIPLAVRSPYLSAWMNQGPNGTALNDDWPKFWTGNIVGWAGYIKVDNITYLFLGAPNLPDTQKAVQKSMEFTSTRSTFILTAGPVELTAEFLSPIEPHDFVMQSFPFSYLTLTTSSNDGKPHFVQLYTDMTAEWTTSNTNQLVNWTTSVNNGITHQVQVQQQTQFTEVDSRIQQGSAYYATTQVTGLTWQSGSDVTVRGEFISYGVLQNTQDTKFRAVGDSWPVFAFAHDLGNVAQSSPVTVAIGHVRDPAIQYSVADPTLKIQSSYFWSKFALISNAISFFLNDYPSAISRARQLDSKIQNDASAISTDYAAIAALSARQVLMSTEITLPKQSDGKWNISEPRMWLRAGDVDTVDNIYPAWPFFLYMNATYGKALLLPLLEYGMSGQYPSQWAVHDLGGPYPQVNGHNDGKDTEMPVEETANMLIMALSYTQRTNDTSLITTYFGLLDQWAQYLVSNTLTPTNQFSTDNFAGSLANQTNLAVKGVLAIKAMSSIATLAGQSEKAASYESTASSYISEWQQLAVSTDQKHLTLNYGNDSSWVLAYNLYADKLLGTNLIPKEVYNMQTAWYGSVSNSFGVPLDTRNTYVLSGKRWQIWSAATVTDPIVRDLFITNLKKYITDGQSSAPLSDWYDTVQGKPNGFPARAVVGGHFALLTLSNSTPASGNGVPNSGTLTPQGTNGTSSSAVATASKVTVALGFSMVLQATVLLI</sequence>
<dbReference type="Proteomes" id="UP001055072">
    <property type="component" value="Unassembled WGS sequence"/>
</dbReference>
<proteinExistence type="predicted"/>
<evidence type="ECO:0000313" key="2">
    <source>
        <dbReference type="Proteomes" id="UP001055072"/>
    </source>
</evidence>
<evidence type="ECO:0000313" key="1">
    <source>
        <dbReference type="EMBL" id="KAI0092705.1"/>
    </source>
</evidence>
<name>A0ACB8UEI7_9APHY</name>
<keyword evidence="2" id="KW-1185">Reference proteome</keyword>
<dbReference type="EMBL" id="MU274903">
    <property type="protein sequence ID" value="KAI0092705.1"/>
    <property type="molecule type" value="Genomic_DNA"/>
</dbReference>
<reference evidence="1" key="1">
    <citation type="journal article" date="2021" name="Environ. Microbiol.">
        <title>Gene family expansions and transcriptome signatures uncover fungal adaptations to wood decay.</title>
        <authorList>
            <person name="Hage H."/>
            <person name="Miyauchi S."/>
            <person name="Viragh M."/>
            <person name="Drula E."/>
            <person name="Min B."/>
            <person name="Chaduli D."/>
            <person name="Navarro D."/>
            <person name="Favel A."/>
            <person name="Norest M."/>
            <person name="Lesage-Meessen L."/>
            <person name="Balint B."/>
            <person name="Merenyi Z."/>
            <person name="de Eugenio L."/>
            <person name="Morin E."/>
            <person name="Martinez A.T."/>
            <person name="Baldrian P."/>
            <person name="Stursova M."/>
            <person name="Martinez M.J."/>
            <person name="Novotny C."/>
            <person name="Magnuson J.K."/>
            <person name="Spatafora J.W."/>
            <person name="Maurice S."/>
            <person name="Pangilinan J."/>
            <person name="Andreopoulos W."/>
            <person name="LaButti K."/>
            <person name="Hundley H."/>
            <person name="Na H."/>
            <person name="Kuo A."/>
            <person name="Barry K."/>
            <person name="Lipzen A."/>
            <person name="Henrissat B."/>
            <person name="Riley R."/>
            <person name="Ahrendt S."/>
            <person name="Nagy L.G."/>
            <person name="Grigoriev I.V."/>
            <person name="Martin F."/>
            <person name="Rosso M.N."/>
        </authorList>
    </citation>
    <scope>NUCLEOTIDE SEQUENCE</scope>
    <source>
        <strain evidence="1">CBS 384.51</strain>
    </source>
</reference>
<protein>
    <submittedName>
        <fullName evidence="1">Uncharacterized protein</fullName>
    </submittedName>
</protein>
<comment type="caution">
    <text evidence="1">The sequence shown here is derived from an EMBL/GenBank/DDBJ whole genome shotgun (WGS) entry which is preliminary data.</text>
</comment>